<keyword evidence="2" id="KW-1185">Reference proteome</keyword>
<dbReference type="KEGG" id="vg:27429717"/>
<protein>
    <submittedName>
        <fullName evidence="1">DBP-1</fullName>
    </submittedName>
</protein>
<evidence type="ECO:0000313" key="2">
    <source>
        <dbReference type="Proteomes" id="UP000202962"/>
    </source>
</evidence>
<dbReference type="InterPro" id="IPR006871">
    <property type="entry name" value="ssDNA-bd_baculovirus"/>
</dbReference>
<sequence>MLSLVNNENKEVANNNDVTFGIQHTVIERMHDARNRMMVLQTNTNHMMQLKKRLSFMQNKLPIQKLNEQITHDENGKMVSKTISLQKRQGLMCTYYNVGMRVEGGLINFYVVDRCQVRLCESIHGDFLTFEGDSYPLYINTYQTIMASTLLKPYLMITKTKLMTIGFKTDKAKRLAMLQKFYVATVDNNEEIYSKGELGEDQMLTVVPMTEEKFNSLFVMAPMKKSTDPVEFVVAAVINGVNKGISRDDMLMMDGSSDSNTSVYTLNIEPEIFIYFEKK</sequence>
<name>A0A161C752_9BBAC</name>
<reference evidence="1 2" key="1">
    <citation type="submission" date="2015-03" db="EMBL/GenBank/DDBJ databases">
        <title>The complete genome sequence of Mocis sp. granulovirus.</title>
        <authorList>
            <person name="Ardisson-Araujo D.M.P."/>
            <person name="Melo F.L."/>
            <person name="Sosa-Gomez D.R."/>
            <person name="Ribeiro B.M."/>
        </authorList>
    </citation>
    <scope>NUCLEOTIDE SEQUENCE [LARGE SCALE GENOMIC DNA]</scope>
    <source>
        <strain evidence="1">Southern Brazil</strain>
    </source>
</reference>
<accession>A0A161C752</accession>
<dbReference type="OrthoDB" id="23658at10239"/>
<organism evidence="1 2">
    <name type="scientific">Mocis latipes granulovirus</name>
    <dbReference type="NCBI Taxonomy" id="2072024"/>
    <lineage>
        <taxon>Viruses</taxon>
        <taxon>Viruses incertae sedis</taxon>
        <taxon>Naldaviricetes</taxon>
        <taxon>Lefavirales</taxon>
        <taxon>Baculoviridae</taxon>
        <taxon>Betabaculovirus</taxon>
        <taxon>Betabaculovirus molatipedis</taxon>
    </lineage>
</organism>
<proteinExistence type="predicted"/>
<dbReference type="EMBL" id="KR011718">
    <property type="protein sequence ID" value="AKR17512.1"/>
    <property type="molecule type" value="Genomic_DNA"/>
</dbReference>
<dbReference type="Pfam" id="PF04786">
    <property type="entry name" value="Baculo_DNA_bind"/>
    <property type="match status" value="1"/>
</dbReference>
<dbReference type="Proteomes" id="UP000202962">
    <property type="component" value="Segment"/>
</dbReference>
<evidence type="ECO:0000313" key="1">
    <source>
        <dbReference type="EMBL" id="AKR17512.1"/>
    </source>
</evidence>